<dbReference type="Proteomes" id="UP000729357">
    <property type="component" value="Unassembled WGS sequence"/>
</dbReference>
<organism evidence="2 3">
    <name type="scientific">Aureobasidium melanogenum</name>
    <name type="common">Aureobasidium pullulans var. melanogenum</name>
    <dbReference type="NCBI Taxonomy" id="46634"/>
    <lineage>
        <taxon>Eukaryota</taxon>
        <taxon>Fungi</taxon>
        <taxon>Dikarya</taxon>
        <taxon>Ascomycota</taxon>
        <taxon>Pezizomycotina</taxon>
        <taxon>Dothideomycetes</taxon>
        <taxon>Dothideomycetidae</taxon>
        <taxon>Dothideales</taxon>
        <taxon>Saccotheciaceae</taxon>
        <taxon>Aureobasidium</taxon>
    </lineage>
</organism>
<evidence type="ECO:0000313" key="3">
    <source>
        <dbReference type="Proteomes" id="UP000729357"/>
    </source>
</evidence>
<dbReference type="PANTHER" id="PTHR36168:SF1">
    <property type="entry name" value="ORC1-LIKE AAA ATPASE DOMAIN-CONTAINING PROTEIN"/>
    <property type="match status" value="1"/>
</dbReference>
<dbReference type="PANTHER" id="PTHR36168">
    <property type="entry name" value="CHROMOSOME 1, WHOLE GENOME SHOTGUN SEQUENCE"/>
    <property type="match status" value="1"/>
</dbReference>
<accession>A0A9P8JHF1</accession>
<protein>
    <submittedName>
        <fullName evidence="2">Uncharacterized protein</fullName>
    </submittedName>
</protein>
<gene>
    <name evidence="2" type="ORF">KCU98_g21189</name>
</gene>
<keyword evidence="3" id="KW-1185">Reference proteome</keyword>
<comment type="caution">
    <text evidence="2">The sequence shown here is derived from an EMBL/GenBank/DDBJ whole genome shotgun (WGS) entry which is preliminary data.</text>
</comment>
<dbReference type="EMBL" id="JAHFXS010007219">
    <property type="protein sequence ID" value="KAG9927299.1"/>
    <property type="molecule type" value="Genomic_DNA"/>
</dbReference>
<reference evidence="2" key="1">
    <citation type="journal article" date="2021" name="J Fungi (Basel)">
        <title>Virulence traits and population genomics of the black yeast Aureobasidium melanogenum.</title>
        <authorList>
            <person name="Cernosa A."/>
            <person name="Sun X."/>
            <person name="Gostincar C."/>
            <person name="Fang C."/>
            <person name="Gunde-Cimerman N."/>
            <person name="Song Z."/>
        </authorList>
    </citation>
    <scope>NUCLEOTIDE SEQUENCE</scope>
    <source>
        <strain evidence="2">EXF-9298</strain>
    </source>
</reference>
<evidence type="ECO:0000313" key="2">
    <source>
        <dbReference type="EMBL" id="KAG9927299.1"/>
    </source>
</evidence>
<dbReference type="AlphaFoldDB" id="A0A9P8JHF1"/>
<reference evidence="2" key="2">
    <citation type="submission" date="2021-08" db="EMBL/GenBank/DDBJ databases">
        <authorList>
            <person name="Gostincar C."/>
            <person name="Sun X."/>
            <person name="Song Z."/>
            <person name="Gunde-Cimerman N."/>
        </authorList>
    </citation>
    <scope>NUCLEOTIDE SEQUENCE</scope>
    <source>
        <strain evidence="2">EXF-9298</strain>
    </source>
</reference>
<sequence length="168" mass="18943">MSSLRPLALQRFKTSRSPLKLSLRPRNGLQTRLTCRARAFTSIPGIPTPEEEEEDGGGKGNKSEGEESRWRPIFWKSLESTFTTLASVTVLGLIGYSYTRYYKALILRKMEHAFAPGDPVLELAAMSKSEDGHREHWILREEQTKLDAIVRGELKGQYYLIVGEKGTG</sequence>
<proteinExistence type="predicted"/>
<feature type="region of interest" description="Disordered" evidence="1">
    <location>
        <begin position="40"/>
        <end position="68"/>
    </location>
</feature>
<feature type="non-terminal residue" evidence="2">
    <location>
        <position position="168"/>
    </location>
</feature>
<name>A0A9P8JHF1_AURME</name>
<evidence type="ECO:0000256" key="1">
    <source>
        <dbReference type="SAM" id="MobiDB-lite"/>
    </source>
</evidence>